<keyword evidence="3" id="KW-1185">Reference proteome</keyword>
<evidence type="ECO:0008006" key="4">
    <source>
        <dbReference type="Google" id="ProtNLM"/>
    </source>
</evidence>
<comment type="caution">
    <text evidence="2">The sequence shown here is derived from an EMBL/GenBank/DDBJ whole genome shotgun (WGS) entry which is preliminary data.</text>
</comment>
<proteinExistence type="predicted"/>
<feature type="region of interest" description="Disordered" evidence="1">
    <location>
        <begin position="1"/>
        <end position="49"/>
    </location>
</feature>
<evidence type="ECO:0000256" key="1">
    <source>
        <dbReference type="SAM" id="MobiDB-lite"/>
    </source>
</evidence>
<feature type="compositionally biased region" description="Low complexity" evidence="1">
    <location>
        <begin position="184"/>
        <end position="200"/>
    </location>
</feature>
<evidence type="ECO:0000313" key="3">
    <source>
        <dbReference type="Proteomes" id="UP000254266"/>
    </source>
</evidence>
<feature type="region of interest" description="Disordered" evidence="1">
    <location>
        <begin position="161"/>
        <end position="206"/>
    </location>
</feature>
<name>A0A370DIU2_9GAMM</name>
<feature type="compositionally biased region" description="Polar residues" evidence="1">
    <location>
        <begin position="168"/>
        <end position="178"/>
    </location>
</feature>
<protein>
    <recommendedName>
        <fullName evidence="4">Catalase</fullName>
    </recommendedName>
</protein>
<organism evidence="2 3">
    <name type="scientific">endosymbiont of Galathealinum brachiosum</name>
    <dbReference type="NCBI Taxonomy" id="2200906"/>
    <lineage>
        <taxon>Bacteria</taxon>
        <taxon>Pseudomonadati</taxon>
        <taxon>Pseudomonadota</taxon>
        <taxon>Gammaproteobacteria</taxon>
        <taxon>sulfur-oxidizing symbionts</taxon>
    </lineage>
</organism>
<gene>
    <name evidence="2" type="ORF">DIZ80_03040</name>
</gene>
<feature type="compositionally biased region" description="Low complexity" evidence="1">
    <location>
        <begin position="1"/>
        <end position="13"/>
    </location>
</feature>
<feature type="compositionally biased region" description="Basic and acidic residues" evidence="1">
    <location>
        <begin position="34"/>
        <end position="49"/>
    </location>
</feature>
<accession>A0A370DIU2</accession>
<dbReference type="Pfam" id="PF12118">
    <property type="entry name" value="SprA-related"/>
    <property type="match status" value="1"/>
</dbReference>
<reference evidence="2 3" key="1">
    <citation type="journal article" date="2018" name="ISME J.">
        <title>Endosymbiont genomes yield clues of tubeworm success.</title>
        <authorList>
            <person name="Li Y."/>
            <person name="Liles M.R."/>
            <person name="Halanych K.M."/>
        </authorList>
    </citation>
    <scope>NUCLEOTIDE SEQUENCE [LARGE SCALE GENOMIC DNA]</scope>
    <source>
        <strain evidence="2">A1464</strain>
    </source>
</reference>
<dbReference type="AlphaFoldDB" id="A0A370DIU2"/>
<dbReference type="EMBL" id="QFXC01000007">
    <property type="protein sequence ID" value="RDH84470.1"/>
    <property type="molecule type" value="Genomic_DNA"/>
</dbReference>
<sequence length="232" mass="24494">MIVNSSQNIQSSNPVGTSSSRRVNDVTRSSNLNSEDKEAEKVQKQQDDNLLRQLRARDREVRAHEAAHVAAGGSLVRGGPSFTFQAGPDGRTYAIGGEVRLDVSPVANDPQATLSKADQIRAAALAPANPSPQDLRVAANANQLASRARVDLAIQRREEAKLEENEQAIESVSSSTNEKAVDTVPAVESSSPAVSSAESANLQSSEPPAAAISNFMATAQTEPAPVLLNQFA</sequence>
<evidence type="ECO:0000313" key="2">
    <source>
        <dbReference type="EMBL" id="RDH84470.1"/>
    </source>
</evidence>
<dbReference type="Proteomes" id="UP000254266">
    <property type="component" value="Unassembled WGS sequence"/>
</dbReference>
<dbReference type="InterPro" id="IPR021973">
    <property type="entry name" value="SprA-related"/>
</dbReference>
<feature type="compositionally biased region" description="Polar residues" evidence="1">
    <location>
        <begin position="14"/>
        <end position="33"/>
    </location>
</feature>